<dbReference type="GO" id="GO:0008168">
    <property type="term" value="F:methyltransferase activity"/>
    <property type="evidence" value="ECO:0007669"/>
    <property type="project" value="UniProtKB-KW"/>
</dbReference>
<dbReference type="GO" id="GO:0032259">
    <property type="term" value="P:methylation"/>
    <property type="evidence" value="ECO:0007669"/>
    <property type="project" value="UniProtKB-KW"/>
</dbReference>
<accession>A0A1M5XA71</accession>
<evidence type="ECO:0000313" key="3">
    <source>
        <dbReference type="Proteomes" id="UP000184079"/>
    </source>
</evidence>
<protein>
    <submittedName>
        <fullName evidence="2">SAM-dependent methyltransferase</fullName>
    </submittedName>
</protein>
<dbReference type="OrthoDB" id="9804312at2"/>
<keyword evidence="3" id="KW-1185">Reference proteome</keyword>
<reference evidence="3" key="1">
    <citation type="submission" date="2016-11" db="EMBL/GenBank/DDBJ databases">
        <authorList>
            <person name="Varghese N."/>
            <person name="Submissions S."/>
        </authorList>
    </citation>
    <scope>NUCLEOTIDE SEQUENCE [LARGE SCALE GENOMIC DNA]</scope>
    <source>
        <strain evidence="3">CGMCC 1.6496</strain>
    </source>
</reference>
<proteinExistence type="predicted"/>
<dbReference type="AlphaFoldDB" id="A0A1M5XA71"/>
<gene>
    <name evidence="2" type="ORF">SAMN05421807_12336</name>
</gene>
<keyword evidence="2" id="KW-0489">Methyltransferase</keyword>
<evidence type="ECO:0000259" key="1">
    <source>
        <dbReference type="Pfam" id="PF13649"/>
    </source>
</evidence>
<organism evidence="2 3">
    <name type="scientific">Virgibacillus chiguensis</name>
    <dbReference type="NCBI Taxonomy" id="411959"/>
    <lineage>
        <taxon>Bacteria</taxon>
        <taxon>Bacillati</taxon>
        <taxon>Bacillota</taxon>
        <taxon>Bacilli</taxon>
        <taxon>Bacillales</taxon>
        <taxon>Bacillaceae</taxon>
        <taxon>Virgibacillus</taxon>
    </lineage>
</organism>
<dbReference type="EMBL" id="FQXD01000023">
    <property type="protein sequence ID" value="SHH96542.1"/>
    <property type="molecule type" value="Genomic_DNA"/>
</dbReference>
<keyword evidence="2" id="KW-0808">Transferase</keyword>
<dbReference type="InterPro" id="IPR041698">
    <property type="entry name" value="Methyltransf_25"/>
</dbReference>
<dbReference type="InterPro" id="IPR029063">
    <property type="entry name" value="SAM-dependent_MTases_sf"/>
</dbReference>
<evidence type="ECO:0000313" key="2">
    <source>
        <dbReference type="EMBL" id="SHH96542.1"/>
    </source>
</evidence>
<name>A0A1M5XA71_9BACI</name>
<dbReference type="Gene3D" id="3.40.50.150">
    <property type="entry name" value="Vaccinia Virus protein VP39"/>
    <property type="match status" value="1"/>
</dbReference>
<sequence length="251" mass="29070">MNNIYGKLSSEVYEIDKYIGKSFGDLEYYQDRLKGIEGKVLEPAVGNGRILIPLLENGLDIEGIDSSNNMLELFNKNCNERGIHTSCYKQDMSNFTINQKYEAIIVPTGSFLLLHQLEEAISSLKCFYEHLEKNGRLILDIFLPENTKEGFVSKRGFTNPQGDTIMLEETLVKIDQINQFSVYHNRYEKWRQGKLMDSELEIFPLKWYGVEEFRLILEKIGFTSIVISSDYIYNQYPTKASQIITFEATKH</sequence>
<dbReference type="Pfam" id="PF13649">
    <property type="entry name" value="Methyltransf_25"/>
    <property type="match status" value="1"/>
</dbReference>
<dbReference type="Proteomes" id="UP000184079">
    <property type="component" value="Unassembled WGS sequence"/>
</dbReference>
<dbReference type="Gene3D" id="2.20.25.110">
    <property type="entry name" value="S-adenosyl-L-methionine-dependent methyltransferases"/>
    <property type="match status" value="1"/>
</dbReference>
<dbReference type="CDD" id="cd02440">
    <property type="entry name" value="AdoMet_MTases"/>
    <property type="match status" value="1"/>
</dbReference>
<dbReference type="SUPFAM" id="SSF53335">
    <property type="entry name" value="S-adenosyl-L-methionine-dependent methyltransferases"/>
    <property type="match status" value="1"/>
</dbReference>
<dbReference type="RefSeq" id="WP_073013011.1">
    <property type="nucleotide sequence ID" value="NZ_FQXD01000023.1"/>
</dbReference>
<feature type="domain" description="Methyltransferase" evidence="1">
    <location>
        <begin position="40"/>
        <end position="135"/>
    </location>
</feature>